<organism evidence="2 3">
    <name type="scientific">Microbacterium rhizomatis</name>
    <dbReference type="NCBI Taxonomy" id="1631477"/>
    <lineage>
        <taxon>Bacteria</taxon>
        <taxon>Bacillati</taxon>
        <taxon>Actinomycetota</taxon>
        <taxon>Actinomycetes</taxon>
        <taxon>Micrococcales</taxon>
        <taxon>Microbacteriaceae</taxon>
        <taxon>Microbacterium</taxon>
    </lineage>
</organism>
<dbReference type="SUPFAM" id="SSF55073">
    <property type="entry name" value="Nucleotide cyclase"/>
    <property type="match status" value="1"/>
</dbReference>
<dbReference type="Gene3D" id="3.30.70.270">
    <property type="match status" value="1"/>
</dbReference>
<name>A0A5J5IVG3_9MICO</name>
<dbReference type="Gene3D" id="3.30.450.20">
    <property type="entry name" value="PAS domain"/>
    <property type="match status" value="1"/>
</dbReference>
<dbReference type="PANTHER" id="PTHR44757">
    <property type="entry name" value="DIGUANYLATE CYCLASE DGCP"/>
    <property type="match status" value="1"/>
</dbReference>
<sequence length="459" mass="50230">MNLGDYERLYLHAPCGLLTTDAAGRVVSVNDTLLDWTGHRRPALVGTDFASLLDAPDRILFETHLTRARHLERGVAEVALMVLRADGSRLPVLLSSAIVHDEASPLVHTALFDATDRMEYEDELLRARTSAESSEESVRVLQEISSLFGESVSDEDVAQTFAEVARAAFDAEETAVLLRGSDGLYELVGGTNPLADSVPPIQALRDTAVEIVVHDVDAETDYPVLAAGLRAARLESLSITPLLSDSERLGVLVCFYRRRREFDDRAFELQRALGRQASQTLVRVRLQRQLEHLATHDPLTGLANRQLLQQELDDALEDARRANEPLAVIFLDVDEFKSVNDGWGHATGDGVLRSLADRLRNGVRADDMVGRIGGDEFVAICRNADLDAAVSIADRVLELTRAPVVIEDATIRVSMSAGVSTFDPAQHPLPLANDLLIRADVAMYRSKDAGKDRVTLSTG</sequence>
<dbReference type="InterPro" id="IPR029787">
    <property type="entry name" value="Nucleotide_cyclase"/>
</dbReference>
<protein>
    <submittedName>
        <fullName evidence="2">Diguanylate cyclase</fullName>
    </submittedName>
</protein>
<dbReference type="CDD" id="cd01949">
    <property type="entry name" value="GGDEF"/>
    <property type="match status" value="1"/>
</dbReference>
<feature type="domain" description="GGDEF" evidence="1">
    <location>
        <begin position="324"/>
        <end position="459"/>
    </location>
</feature>
<dbReference type="SMART" id="SM00267">
    <property type="entry name" value="GGDEF"/>
    <property type="match status" value="1"/>
</dbReference>
<dbReference type="InterPro" id="IPR000014">
    <property type="entry name" value="PAS"/>
</dbReference>
<evidence type="ECO:0000313" key="2">
    <source>
        <dbReference type="EMBL" id="KAA9104980.1"/>
    </source>
</evidence>
<dbReference type="InterPro" id="IPR003018">
    <property type="entry name" value="GAF"/>
</dbReference>
<dbReference type="SMART" id="SM00065">
    <property type="entry name" value="GAF"/>
    <property type="match status" value="1"/>
</dbReference>
<dbReference type="PROSITE" id="PS50887">
    <property type="entry name" value="GGDEF"/>
    <property type="match status" value="1"/>
</dbReference>
<dbReference type="Pfam" id="PF00990">
    <property type="entry name" value="GGDEF"/>
    <property type="match status" value="1"/>
</dbReference>
<dbReference type="PANTHER" id="PTHR44757:SF2">
    <property type="entry name" value="BIOFILM ARCHITECTURE MAINTENANCE PROTEIN MBAA"/>
    <property type="match status" value="1"/>
</dbReference>
<proteinExistence type="predicted"/>
<dbReference type="FunFam" id="3.30.70.270:FF:000001">
    <property type="entry name" value="Diguanylate cyclase domain protein"/>
    <property type="match status" value="1"/>
</dbReference>
<dbReference type="InterPro" id="IPR000160">
    <property type="entry name" value="GGDEF_dom"/>
</dbReference>
<dbReference type="SUPFAM" id="SSF55785">
    <property type="entry name" value="PYP-like sensor domain (PAS domain)"/>
    <property type="match status" value="1"/>
</dbReference>
<dbReference type="Pfam" id="PF01590">
    <property type="entry name" value="GAF"/>
    <property type="match status" value="1"/>
</dbReference>
<reference evidence="3" key="1">
    <citation type="submission" date="2019-09" db="EMBL/GenBank/DDBJ databases">
        <title>Mumia zhuanghuii sp. nov. isolated from the intestinal contents of plateau pika (Ochotona curzoniae) in the Qinghai-Tibet plateau of China.</title>
        <authorList>
            <person name="Tian Z."/>
        </authorList>
    </citation>
    <scope>NUCLEOTIDE SEQUENCE [LARGE SCALE GENOMIC DNA]</scope>
    <source>
        <strain evidence="3">JCM 30598</strain>
    </source>
</reference>
<dbReference type="RefSeq" id="WP_150450439.1">
    <property type="nucleotide sequence ID" value="NZ_VYSA01000006.1"/>
</dbReference>
<dbReference type="InterPro" id="IPR052155">
    <property type="entry name" value="Biofilm_reg_signaling"/>
</dbReference>
<dbReference type="EMBL" id="VYSA01000006">
    <property type="protein sequence ID" value="KAA9104980.1"/>
    <property type="molecule type" value="Genomic_DNA"/>
</dbReference>
<dbReference type="Proteomes" id="UP000325827">
    <property type="component" value="Unassembled WGS sequence"/>
</dbReference>
<dbReference type="SUPFAM" id="SSF55781">
    <property type="entry name" value="GAF domain-like"/>
    <property type="match status" value="1"/>
</dbReference>
<gene>
    <name evidence="2" type="ORF">F6B43_18195</name>
</gene>
<evidence type="ECO:0000259" key="1">
    <source>
        <dbReference type="PROSITE" id="PS50887"/>
    </source>
</evidence>
<dbReference type="Pfam" id="PF13426">
    <property type="entry name" value="PAS_9"/>
    <property type="match status" value="1"/>
</dbReference>
<dbReference type="InterPro" id="IPR043128">
    <property type="entry name" value="Rev_trsase/Diguanyl_cyclase"/>
</dbReference>
<dbReference type="SMART" id="SM00091">
    <property type="entry name" value="PAS"/>
    <property type="match status" value="1"/>
</dbReference>
<evidence type="ECO:0000313" key="3">
    <source>
        <dbReference type="Proteomes" id="UP000325827"/>
    </source>
</evidence>
<dbReference type="Gene3D" id="3.30.450.40">
    <property type="match status" value="1"/>
</dbReference>
<keyword evidence="3" id="KW-1185">Reference proteome</keyword>
<dbReference type="NCBIfam" id="TIGR00229">
    <property type="entry name" value="sensory_box"/>
    <property type="match status" value="1"/>
</dbReference>
<dbReference type="AlphaFoldDB" id="A0A5J5IVG3"/>
<dbReference type="CDD" id="cd00130">
    <property type="entry name" value="PAS"/>
    <property type="match status" value="1"/>
</dbReference>
<dbReference type="NCBIfam" id="TIGR00254">
    <property type="entry name" value="GGDEF"/>
    <property type="match status" value="1"/>
</dbReference>
<dbReference type="OrthoDB" id="23692at2"/>
<accession>A0A5J5IVG3</accession>
<dbReference type="InterPro" id="IPR029016">
    <property type="entry name" value="GAF-like_dom_sf"/>
</dbReference>
<dbReference type="InterPro" id="IPR035965">
    <property type="entry name" value="PAS-like_dom_sf"/>
</dbReference>
<comment type="caution">
    <text evidence="2">The sequence shown here is derived from an EMBL/GenBank/DDBJ whole genome shotgun (WGS) entry which is preliminary data.</text>
</comment>